<gene>
    <name evidence="5" type="ORF">BES08_29715</name>
</gene>
<dbReference type="EMBL" id="CP017078">
    <property type="protein sequence ID" value="AOR81070.1"/>
    <property type="molecule type" value="Genomic_DNA"/>
</dbReference>
<dbReference type="KEGG" id="nre:BES08_29715"/>
<dbReference type="InterPro" id="IPR011991">
    <property type="entry name" value="ArsR-like_HTH"/>
</dbReference>
<dbReference type="InterPro" id="IPR051011">
    <property type="entry name" value="Metal_resp_trans_reg"/>
</dbReference>
<accession>A0A1D8AG31</accession>
<dbReference type="Pfam" id="PF01022">
    <property type="entry name" value="HTH_5"/>
    <property type="match status" value="1"/>
</dbReference>
<evidence type="ECO:0000256" key="1">
    <source>
        <dbReference type="ARBA" id="ARBA00023015"/>
    </source>
</evidence>
<keyword evidence="1" id="KW-0805">Transcription regulation</keyword>
<dbReference type="OrthoDB" id="194599at2"/>
<proteinExistence type="predicted"/>
<dbReference type="CDD" id="cd00090">
    <property type="entry name" value="HTH_ARSR"/>
    <property type="match status" value="1"/>
</dbReference>
<dbReference type="PANTHER" id="PTHR43132:SF2">
    <property type="entry name" value="ARSENICAL RESISTANCE OPERON REPRESSOR ARSR-RELATED"/>
    <property type="match status" value="1"/>
</dbReference>
<evidence type="ECO:0000313" key="5">
    <source>
        <dbReference type="EMBL" id="AOR81070.1"/>
    </source>
</evidence>
<dbReference type="PROSITE" id="PS50987">
    <property type="entry name" value="HTH_ARSR_2"/>
    <property type="match status" value="1"/>
</dbReference>
<dbReference type="Gene3D" id="1.10.10.10">
    <property type="entry name" value="Winged helix-like DNA-binding domain superfamily/Winged helix DNA-binding domain"/>
    <property type="match status" value="1"/>
</dbReference>
<sequence length="135" mass="14574">MSAIYQARTQAEAAAEKLKIYAQPQRLMILSLLLNGEHIVSEIERLTGIIQPALSQQLAELRRAGVVTMRRASKQVHYSLANDDVTLCVRSIEAIFGTGEDKALALERVVAGEGKSATPSMLARPTAAAVFARIG</sequence>
<keyword evidence="3" id="KW-0804">Transcription</keyword>
<dbReference type="GO" id="GO:0003677">
    <property type="term" value="F:DNA binding"/>
    <property type="evidence" value="ECO:0007669"/>
    <property type="project" value="UniProtKB-KW"/>
</dbReference>
<evidence type="ECO:0000313" key="6">
    <source>
        <dbReference type="Proteomes" id="UP000094626"/>
    </source>
</evidence>
<name>A0A1D8AG31_9SPHN</name>
<protein>
    <submittedName>
        <fullName evidence="5">Transcriptional regulator</fullName>
    </submittedName>
</protein>
<feature type="domain" description="HTH arsR-type" evidence="4">
    <location>
        <begin position="6"/>
        <end position="100"/>
    </location>
</feature>
<dbReference type="SUPFAM" id="SSF46785">
    <property type="entry name" value="Winged helix' DNA-binding domain"/>
    <property type="match status" value="1"/>
</dbReference>
<dbReference type="GO" id="GO:0003700">
    <property type="term" value="F:DNA-binding transcription factor activity"/>
    <property type="evidence" value="ECO:0007669"/>
    <property type="project" value="InterPro"/>
</dbReference>
<keyword evidence="2" id="KW-0238">DNA-binding</keyword>
<dbReference type="PRINTS" id="PR00778">
    <property type="entry name" value="HTHARSR"/>
</dbReference>
<dbReference type="InterPro" id="IPR036388">
    <property type="entry name" value="WH-like_DNA-bd_sf"/>
</dbReference>
<geneLocation type="plasmid" evidence="5 6">
    <name>pSA3</name>
</geneLocation>
<keyword evidence="6" id="KW-1185">Reference proteome</keyword>
<dbReference type="PANTHER" id="PTHR43132">
    <property type="entry name" value="ARSENICAL RESISTANCE OPERON REPRESSOR ARSR-RELATED"/>
    <property type="match status" value="1"/>
</dbReference>
<evidence type="ECO:0000259" key="4">
    <source>
        <dbReference type="PROSITE" id="PS50987"/>
    </source>
</evidence>
<dbReference type="NCBIfam" id="NF033788">
    <property type="entry name" value="HTH_metalloreg"/>
    <property type="match status" value="1"/>
</dbReference>
<organism evidence="5 6">
    <name type="scientific">Novosphingobium resinovorum</name>
    <dbReference type="NCBI Taxonomy" id="158500"/>
    <lineage>
        <taxon>Bacteria</taxon>
        <taxon>Pseudomonadati</taxon>
        <taxon>Pseudomonadota</taxon>
        <taxon>Alphaproteobacteria</taxon>
        <taxon>Sphingomonadales</taxon>
        <taxon>Sphingomonadaceae</taxon>
        <taxon>Novosphingobium</taxon>
    </lineage>
</organism>
<evidence type="ECO:0000256" key="3">
    <source>
        <dbReference type="ARBA" id="ARBA00023163"/>
    </source>
</evidence>
<evidence type="ECO:0000256" key="2">
    <source>
        <dbReference type="ARBA" id="ARBA00023125"/>
    </source>
</evidence>
<reference evidence="6" key="1">
    <citation type="journal article" date="2017" name="J. Biotechnol.">
        <title>Complete genome sequence of Novosphingobium resinovorum SA1, a versatile xenobiotic-degrading bacterium capable of utilizing sulfanilic acid.</title>
        <authorList>
            <person name="Hegedus B."/>
            <person name="Kos P.B."/>
            <person name="Balint B."/>
            <person name="Maroti G."/>
            <person name="Gan H.M."/>
            <person name="Perei K."/>
            <person name="Rakhely G."/>
        </authorList>
    </citation>
    <scope>NUCLEOTIDE SEQUENCE [LARGE SCALE GENOMIC DNA]</scope>
    <source>
        <strain evidence="6">SA1</strain>
    </source>
</reference>
<dbReference type="SMART" id="SM00418">
    <property type="entry name" value="HTH_ARSR"/>
    <property type="match status" value="1"/>
</dbReference>
<dbReference type="InterPro" id="IPR036390">
    <property type="entry name" value="WH_DNA-bd_sf"/>
</dbReference>
<dbReference type="AlphaFoldDB" id="A0A1D8AG31"/>
<dbReference type="InterPro" id="IPR001845">
    <property type="entry name" value="HTH_ArsR_DNA-bd_dom"/>
</dbReference>
<keyword evidence="5" id="KW-0614">Plasmid</keyword>
<dbReference type="RefSeq" id="WP_069710263.1">
    <property type="nucleotide sequence ID" value="NZ_CP017078.1"/>
</dbReference>
<dbReference type="Proteomes" id="UP000094626">
    <property type="component" value="Plasmid pSA3"/>
</dbReference>